<reference evidence="6 7" key="1">
    <citation type="journal article" date="2016" name="Microbes Environ.">
        <title>Phylogenetically diverse aerobic anoxygenic phototrophic bacteria isolated from epilithic biofilms in Tama river, Japan.</title>
        <authorList>
            <person name="Hirose S."/>
            <person name="Matsuura K."/>
            <person name="Haruta S."/>
        </authorList>
    </citation>
    <scope>NUCLEOTIDE SEQUENCE [LARGE SCALE GENOMIC DNA]</scope>
    <source>
        <strain evidence="6 7">S08</strain>
    </source>
</reference>
<dbReference type="InterPro" id="IPR039424">
    <property type="entry name" value="SBP_5"/>
</dbReference>
<dbReference type="Gene3D" id="3.10.105.10">
    <property type="entry name" value="Dipeptide-binding Protein, Domain 3"/>
    <property type="match status" value="1"/>
</dbReference>
<organism evidence="6 7">
    <name type="scientific">Roseomonas fluvialis</name>
    <dbReference type="NCBI Taxonomy" id="1750527"/>
    <lineage>
        <taxon>Bacteria</taxon>
        <taxon>Pseudomonadati</taxon>
        <taxon>Pseudomonadota</taxon>
        <taxon>Alphaproteobacteria</taxon>
        <taxon>Acetobacterales</taxon>
        <taxon>Roseomonadaceae</taxon>
        <taxon>Roseomonas</taxon>
    </lineage>
</organism>
<name>A0ABN6P0I5_9PROT</name>
<evidence type="ECO:0000313" key="6">
    <source>
        <dbReference type="EMBL" id="BDG72175.1"/>
    </source>
</evidence>
<dbReference type="PROSITE" id="PS51318">
    <property type="entry name" value="TAT"/>
    <property type="match status" value="1"/>
</dbReference>
<proteinExistence type="inferred from homology"/>
<dbReference type="PANTHER" id="PTHR30290">
    <property type="entry name" value="PERIPLASMIC BINDING COMPONENT OF ABC TRANSPORTER"/>
    <property type="match status" value="1"/>
</dbReference>
<keyword evidence="7" id="KW-1185">Reference proteome</keyword>
<evidence type="ECO:0000256" key="2">
    <source>
        <dbReference type="ARBA" id="ARBA00005695"/>
    </source>
</evidence>
<feature type="domain" description="Solute-binding protein family 5" evidence="5">
    <location>
        <begin position="77"/>
        <end position="438"/>
    </location>
</feature>
<gene>
    <name evidence="6" type="ORF">Rmf_21040</name>
</gene>
<accession>A0ABN6P0I5</accession>
<dbReference type="InterPro" id="IPR006311">
    <property type="entry name" value="TAT_signal"/>
</dbReference>
<evidence type="ECO:0000259" key="5">
    <source>
        <dbReference type="Pfam" id="PF00496"/>
    </source>
</evidence>
<comment type="similarity">
    <text evidence="2">Belongs to the bacterial solute-binding protein 5 family.</text>
</comment>
<dbReference type="InterPro" id="IPR030678">
    <property type="entry name" value="Peptide/Ni-bd"/>
</dbReference>
<feature type="chain" id="PRO_5047003475" evidence="4">
    <location>
        <begin position="26"/>
        <end position="530"/>
    </location>
</feature>
<evidence type="ECO:0000256" key="1">
    <source>
        <dbReference type="ARBA" id="ARBA00004418"/>
    </source>
</evidence>
<dbReference type="Proteomes" id="UP000831327">
    <property type="component" value="Chromosome"/>
</dbReference>
<evidence type="ECO:0000313" key="7">
    <source>
        <dbReference type="Proteomes" id="UP000831327"/>
    </source>
</evidence>
<protein>
    <submittedName>
        <fullName evidence="6">Substrate-binding protein</fullName>
    </submittedName>
</protein>
<keyword evidence="3 4" id="KW-0732">Signal</keyword>
<dbReference type="Pfam" id="PF00496">
    <property type="entry name" value="SBP_bac_5"/>
    <property type="match status" value="1"/>
</dbReference>
<dbReference type="SUPFAM" id="SSF53850">
    <property type="entry name" value="Periplasmic binding protein-like II"/>
    <property type="match status" value="1"/>
</dbReference>
<dbReference type="Gene3D" id="3.40.190.10">
    <property type="entry name" value="Periplasmic binding protein-like II"/>
    <property type="match status" value="1"/>
</dbReference>
<dbReference type="PIRSF" id="PIRSF002741">
    <property type="entry name" value="MppA"/>
    <property type="match status" value="1"/>
</dbReference>
<dbReference type="CDD" id="cd08502">
    <property type="entry name" value="PBP2_NikA_DppA_OppA_like_16"/>
    <property type="match status" value="1"/>
</dbReference>
<dbReference type="RefSeq" id="WP_244459387.1">
    <property type="nucleotide sequence ID" value="NZ_AP025637.1"/>
</dbReference>
<dbReference type="PANTHER" id="PTHR30290:SF38">
    <property type="entry name" value="D,D-DIPEPTIDE-BINDING PERIPLASMIC PROTEIN DDPA-RELATED"/>
    <property type="match status" value="1"/>
</dbReference>
<dbReference type="InterPro" id="IPR000914">
    <property type="entry name" value="SBP_5_dom"/>
</dbReference>
<feature type="signal peptide" evidence="4">
    <location>
        <begin position="1"/>
        <end position="25"/>
    </location>
</feature>
<dbReference type="EMBL" id="AP025637">
    <property type="protein sequence ID" value="BDG72175.1"/>
    <property type="molecule type" value="Genomic_DNA"/>
</dbReference>
<evidence type="ECO:0000256" key="4">
    <source>
        <dbReference type="SAM" id="SignalP"/>
    </source>
</evidence>
<sequence>MRRPILHRRTLLAAASLALARPALGQGTAGAARVLKFVPQSDLAVLDPIVTTANVARYHGYAVWDTLYGFNQDYAAEPQMAEGHEVAQDGRHITIRLREGLKFHDGTPVRGADCVASIRRWAARDALGQVLLTRIEELAAPDDRTILLRLSRPFPQLFAALAKPSAPVCFIMPERLAATDPARPVSEIIGSGPFRFIERIPGTRVVYDRFADYVPRAEGIPTWTAGPKRVHFDRVEWHIKPDAATAAAALQAGEVDWWENPQGEMQATLRRNRGVVLEVPDPVGFIGMARFNALHPPFDKPAIRRILLGAIDQDAFMAAVVGADRSLWRDDVGIFPPGTPLANDAGLEPLTTARDPDRVKRELSEAGYAGEKVVLLAATDFPTLAAIATVGAETLRRVGMDVEVVSGEWSALIQRRARRDAPERGGWSMFFTFWTGLDMLNPGVNQALRGTGDRAWFGWPTMPRLEELRAQWFDAPDLEAEQRLAREIQTEALREAPYLPLGQYFQATAYRRGLSGMLKGLPVFWNIQRG</sequence>
<evidence type="ECO:0000256" key="3">
    <source>
        <dbReference type="ARBA" id="ARBA00022729"/>
    </source>
</evidence>
<comment type="subcellular location">
    <subcellularLocation>
        <location evidence="1">Periplasm</location>
    </subcellularLocation>
</comment>